<feature type="chain" id="PRO_5039588182" evidence="1">
    <location>
        <begin position="22"/>
        <end position="216"/>
    </location>
</feature>
<dbReference type="InterPro" id="IPR012347">
    <property type="entry name" value="Ferritin-like"/>
</dbReference>
<keyword evidence="4" id="KW-1185">Reference proteome</keyword>
<dbReference type="PANTHER" id="PTHR36933">
    <property type="entry name" value="SLL0788 PROTEIN"/>
    <property type="match status" value="1"/>
</dbReference>
<dbReference type="EMBL" id="PDJI01000003">
    <property type="protein sequence ID" value="PFG45009.1"/>
    <property type="molecule type" value="Genomic_DNA"/>
</dbReference>
<keyword evidence="1" id="KW-0732">Signal</keyword>
<dbReference type="PANTHER" id="PTHR36933:SF1">
    <property type="entry name" value="SLL0788 PROTEIN"/>
    <property type="match status" value="1"/>
</dbReference>
<comment type="caution">
    <text evidence="3">The sequence shown here is derived from an EMBL/GenBank/DDBJ whole genome shotgun (WGS) entry which is preliminary data.</text>
</comment>
<protein>
    <submittedName>
        <fullName evidence="3">Uncharacterized protein (DUF305 family)</fullName>
    </submittedName>
</protein>
<dbReference type="Gene3D" id="1.20.1260.10">
    <property type="match status" value="1"/>
</dbReference>
<evidence type="ECO:0000256" key="1">
    <source>
        <dbReference type="SAM" id="SignalP"/>
    </source>
</evidence>
<evidence type="ECO:0000313" key="4">
    <source>
        <dbReference type="Proteomes" id="UP000222106"/>
    </source>
</evidence>
<evidence type="ECO:0000313" key="3">
    <source>
        <dbReference type="EMBL" id="PFG45009.1"/>
    </source>
</evidence>
<proteinExistence type="predicted"/>
<dbReference type="Pfam" id="PF03713">
    <property type="entry name" value="DUF305"/>
    <property type="match status" value="1"/>
</dbReference>
<feature type="signal peptide" evidence="1">
    <location>
        <begin position="1"/>
        <end position="21"/>
    </location>
</feature>
<sequence length="216" mass="22867">MKIASRLAAGTGALVLSLTLAACGGSEEAAEAGATPQEQAATATAGTSGDAAVDEAHNDADTTFAQMMIVHHEGAIEMSDLAVEKADSEEVRALAEDISAAQGPEIEQMTSWLEAWGEETMPMDHGGMDHGGMDHGGMDMDGMSQEEAMGHLEDQSGPDFDRRFLELMIAHHEGAVTMAEDELADGENPQALELAQKIIDDQQAEIAQMEQMLQNL</sequence>
<dbReference type="Proteomes" id="UP000222106">
    <property type="component" value="Unassembled WGS sequence"/>
</dbReference>
<feature type="domain" description="DUF305" evidence="2">
    <location>
        <begin position="61"/>
        <end position="213"/>
    </location>
</feature>
<evidence type="ECO:0000259" key="2">
    <source>
        <dbReference type="Pfam" id="PF03713"/>
    </source>
</evidence>
<accession>A0A2A9F3M4</accession>
<gene>
    <name evidence="3" type="ORF">ATJ97_0290</name>
</gene>
<dbReference type="RefSeq" id="WP_245861950.1">
    <property type="nucleotide sequence ID" value="NZ_PDJI01000003.1"/>
</dbReference>
<organism evidence="3 4">
    <name type="scientific">Georgenia soli</name>
    <dbReference type="NCBI Taxonomy" id="638953"/>
    <lineage>
        <taxon>Bacteria</taxon>
        <taxon>Bacillati</taxon>
        <taxon>Actinomycetota</taxon>
        <taxon>Actinomycetes</taxon>
        <taxon>Micrococcales</taxon>
        <taxon>Bogoriellaceae</taxon>
        <taxon>Georgenia</taxon>
    </lineage>
</organism>
<reference evidence="3 4" key="1">
    <citation type="submission" date="2017-10" db="EMBL/GenBank/DDBJ databases">
        <title>Sequencing the genomes of 1000 actinobacteria strains.</title>
        <authorList>
            <person name="Klenk H.-P."/>
        </authorList>
    </citation>
    <scope>NUCLEOTIDE SEQUENCE [LARGE SCALE GENOMIC DNA]</scope>
    <source>
        <strain evidence="3 4">DSM 21838</strain>
    </source>
</reference>
<dbReference type="InterPro" id="IPR005183">
    <property type="entry name" value="DUF305_CopM-like"/>
</dbReference>
<dbReference type="PROSITE" id="PS51257">
    <property type="entry name" value="PROKAR_LIPOPROTEIN"/>
    <property type="match status" value="1"/>
</dbReference>
<dbReference type="AlphaFoldDB" id="A0A2A9F3M4"/>
<name>A0A2A9F3M4_9MICO</name>